<dbReference type="GO" id="GO:0005737">
    <property type="term" value="C:cytoplasm"/>
    <property type="evidence" value="ECO:0007669"/>
    <property type="project" value="TreeGrafter"/>
</dbReference>
<reference evidence="3" key="2">
    <citation type="submission" date="2015-02" db="UniProtKB">
        <authorList>
            <consortium name="EnsemblMetazoa"/>
        </authorList>
    </citation>
    <scope>IDENTIFICATION</scope>
</reference>
<feature type="region of interest" description="Disordered" evidence="1">
    <location>
        <begin position="273"/>
        <end position="308"/>
    </location>
</feature>
<organism evidence="3 4">
    <name type="scientific">Strigamia maritima</name>
    <name type="common">European centipede</name>
    <name type="synonym">Geophilus maritimus</name>
    <dbReference type="NCBI Taxonomy" id="126957"/>
    <lineage>
        <taxon>Eukaryota</taxon>
        <taxon>Metazoa</taxon>
        <taxon>Ecdysozoa</taxon>
        <taxon>Arthropoda</taxon>
        <taxon>Myriapoda</taxon>
        <taxon>Chilopoda</taxon>
        <taxon>Pleurostigmophora</taxon>
        <taxon>Geophilomorpha</taxon>
        <taxon>Linotaeniidae</taxon>
        <taxon>Strigamia</taxon>
    </lineage>
</organism>
<dbReference type="EnsemblMetazoa" id="SMAR004873-RA">
    <property type="protein sequence ID" value="SMAR004873-PA"/>
    <property type="gene ID" value="SMAR004873"/>
</dbReference>
<feature type="region of interest" description="Disordered" evidence="1">
    <location>
        <begin position="472"/>
        <end position="648"/>
    </location>
</feature>
<dbReference type="GO" id="GO:0006357">
    <property type="term" value="P:regulation of transcription by RNA polymerase II"/>
    <property type="evidence" value="ECO:0007669"/>
    <property type="project" value="InterPro"/>
</dbReference>
<feature type="compositionally biased region" description="Basic and acidic residues" evidence="1">
    <location>
        <begin position="296"/>
        <end position="308"/>
    </location>
</feature>
<evidence type="ECO:0000259" key="2">
    <source>
        <dbReference type="Pfam" id="PF10264"/>
    </source>
</evidence>
<sequence length="675" mass="75688">MSTTTLNDEDQHRKSVMYSQKCLGIVLKRIEEHISCQGNECKLKNGVNVVATTSDSNAEDWMLQSGFLIFVEFQEQNRQCFWNPTLVDSVNHVEYMGFIAPGMLLIGGNEFYLEGLRSSWTRRVLKPPINYVITRLGDVGGLDIQVISQTQFTPLPEALCLVVSELNHLEDTASLQMICAQLHERFNDMIIPNEDIIYSTLGKLIKERKIYHTGDGYFVVTPKTYRLTTLSSLPERQFLMSNEEALVKLHGKHLNSPKPTTPSLRSRSIQANMGEMSTPNGRNDKSPTKSSNSLTRMERFGSMRLSRKEKCKSEDENTFLRRRASLRFSPERSTSLIKDINLKTSPAHQHADKGEKVSVFQRLFRRSSSNRRKERKSPVELATFSAQFPPPEWTNLSCVHYQSQATQTLEHRGLKDKTVSTNSLKKVPVADFYYSALHFSRTMINLDDLLLPCACDCDDQFNRLNSKADTLIQRTKTPRSHSTEREKHSASKISVAPSNSKASARAAKPFSSTTTLEKSPKKKNNSSTIAQRQLTPKLSERRQKEKNANKSAPKEVVPSKPPSKPAEEDPKPLGSPPTTRVAPYRILAPTTPMNNTTSNNLTSANSNPKATIVNKLSPKDEKDDLELDKTPTQQSTTLSSNSPTSGSEFEVAFSSLAAKKILQGISMQSIDTLVE</sequence>
<feature type="compositionally biased region" description="Polar residues" evidence="1">
    <location>
        <begin position="630"/>
        <end position="647"/>
    </location>
</feature>
<feature type="compositionally biased region" description="Basic and acidic residues" evidence="1">
    <location>
        <begin position="538"/>
        <end position="548"/>
    </location>
</feature>
<dbReference type="HOGENOM" id="CLU_407486_0_0_1"/>
<dbReference type="GO" id="GO:0000977">
    <property type="term" value="F:RNA polymerase II transcription regulatory region sequence-specific DNA binding"/>
    <property type="evidence" value="ECO:0007669"/>
    <property type="project" value="TreeGrafter"/>
</dbReference>
<dbReference type="InterPro" id="IPR019391">
    <property type="entry name" value="Storkhead-box_WHD"/>
</dbReference>
<evidence type="ECO:0000313" key="3">
    <source>
        <dbReference type="EnsemblMetazoa" id="SMAR004873-PA"/>
    </source>
</evidence>
<feature type="compositionally biased region" description="Polar residues" evidence="1">
    <location>
        <begin position="525"/>
        <end position="536"/>
    </location>
</feature>
<feature type="domain" description="Winged helix Storkhead-box1" evidence="2">
    <location>
        <begin position="144"/>
        <end position="222"/>
    </location>
</feature>
<keyword evidence="4" id="KW-1185">Reference proteome</keyword>
<name>T1IUP5_STRMM</name>
<evidence type="ECO:0000313" key="4">
    <source>
        <dbReference type="Proteomes" id="UP000014500"/>
    </source>
</evidence>
<evidence type="ECO:0000256" key="1">
    <source>
        <dbReference type="SAM" id="MobiDB-lite"/>
    </source>
</evidence>
<dbReference type="Proteomes" id="UP000014500">
    <property type="component" value="Unassembled WGS sequence"/>
</dbReference>
<dbReference type="Pfam" id="PF10264">
    <property type="entry name" value="WHD_Storkhead"/>
    <property type="match status" value="1"/>
</dbReference>
<accession>T1IUP5</accession>
<dbReference type="OMA" id="RIPINAN"/>
<protein>
    <recommendedName>
        <fullName evidence="2">Winged helix Storkhead-box1 domain-containing protein</fullName>
    </recommendedName>
</protein>
<dbReference type="AlphaFoldDB" id="T1IUP5"/>
<dbReference type="EMBL" id="JH431551">
    <property type="status" value="NOT_ANNOTATED_CDS"/>
    <property type="molecule type" value="Genomic_DNA"/>
</dbReference>
<reference evidence="4" key="1">
    <citation type="submission" date="2011-05" db="EMBL/GenBank/DDBJ databases">
        <authorList>
            <person name="Richards S.R."/>
            <person name="Qu J."/>
            <person name="Jiang H."/>
            <person name="Jhangiani S.N."/>
            <person name="Agravi P."/>
            <person name="Goodspeed R."/>
            <person name="Gross S."/>
            <person name="Mandapat C."/>
            <person name="Jackson L."/>
            <person name="Mathew T."/>
            <person name="Pu L."/>
            <person name="Thornton R."/>
            <person name="Saada N."/>
            <person name="Wilczek-Boney K.B."/>
            <person name="Lee S."/>
            <person name="Kovar C."/>
            <person name="Wu Y."/>
            <person name="Scherer S.E."/>
            <person name="Worley K.C."/>
            <person name="Muzny D.M."/>
            <person name="Gibbs R."/>
        </authorList>
    </citation>
    <scope>NUCLEOTIDE SEQUENCE</scope>
    <source>
        <strain evidence="4">Brora</strain>
    </source>
</reference>
<feature type="compositionally biased region" description="Low complexity" evidence="1">
    <location>
        <begin position="589"/>
        <end position="608"/>
    </location>
</feature>
<dbReference type="PANTHER" id="PTHR22437">
    <property type="entry name" value="WINGED HELIX DOMAIN-CONTAINING PROTEIN"/>
    <property type="match status" value="1"/>
</dbReference>
<dbReference type="PANTHER" id="PTHR22437:SF0">
    <property type="entry name" value="FI21431P1"/>
    <property type="match status" value="1"/>
</dbReference>
<dbReference type="PhylomeDB" id="T1IUP5"/>
<dbReference type="GO" id="GO:0005634">
    <property type="term" value="C:nucleus"/>
    <property type="evidence" value="ECO:0007669"/>
    <property type="project" value="TreeGrafter"/>
</dbReference>
<dbReference type="InterPro" id="IPR040126">
    <property type="entry name" value="STOX1/2"/>
</dbReference>
<dbReference type="STRING" id="126957.T1IUP5"/>
<dbReference type="eggNOG" id="KOG3897">
    <property type="taxonomic scope" value="Eukaryota"/>
</dbReference>
<proteinExistence type="predicted"/>